<reference evidence="6 7" key="1">
    <citation type="submission" date="2020-07" db="EMBL/GenBank/DDBJ databases">
        <title>The draft genome sequence of Maribacter polysiphoniae KCTC 22021.</title>
        <authorList>
            <person name="Mu L."/>
        </authorList>
    </citation>
    <scope>NUCLEOTIDE SEQUENCE [LARGE SCALE GENOMIC DNA]</scope>
    <source>
        <strain evidence="6 7">KCTC 22021</strain>
    </source>
</reference>
<dbReference type="InterPro" id="IPR000792">
    <property type="entry name" value="Tscrpt_reg_LuxR_C"/>
</dbReference>
<keyword evidence="4" id="KW-0812">Transmembrane</keyword>
<comment type="caution">
    <text evidence="6">The sequence shown here is derived from an EMBL/GenBank/DDBJ whole genome shotgun (WGS) entry which is preliminary data.</text>
</comment>
<accession>A0ABR7W0Z5</accession>
<dbReference type="EMBL" id="JACWLN010000005">
    <property type="protein sequence ID" value="MBD1261475.1"/>
    <property type="molecule type" value="Genomic_DNA"/>
</dbReference>
<gene>
    <name evidence="6" type="ORF">HZY62_12800</name>
</gene>
<name>A0ABR7W0Z5_9FLAO</name>
<evidence type="ECO:0000256" key="1">
    <source>
        <dbReference type="ARBA" id="ARBA00023015"/>
    </source>
</evidence>
<dbReference type="PANTHER" id="PTHR44688">
    <property type="entry name" value="DNA-BINDING TRANSCRIPTIONAL ACTIVATOR DEVR_DOSR"/>
    <property type="match status" value="1"/>
</dbReference>
<dbReference type="Gene3D" id="1.10.10.10">
    <property type="entry name" value="Winged helix-like DNA-binding domain superfamily/Winged helix DNA-binding domain"/>
    <property type="match status" value="1"/>
</dbReference>
<keyword evidence="4" id="KW-0472">Membrane</keyword>
<dbReference type="RefSeq" id="WP_109651543.1">
    <property type="nucleotide sequence ID" value="NZ_JACWLN010000005.1"/>
</dbReference>
<dbReference type="InterPro" id="IPR016032">
    <property type="entry name" value="Sig_transdc_resp-reg_C-effctor"/>
</dbReference>
<evidence type="ECO:0000259" key="5">
    <source>
        <dbReference type="PROSITE" id="PS50043"/>
    </source>
</evidence>
<feature type="transmembrane region" description="Helical" evidence="4">
    <location>
        <begin position="35"/>
        <end position="52"/>
    </location>
</feature>
<dbReference type="SMART" id="SM00421">
    <property type="entry name" value="HTH_LUXR"/>
    <property type="match status" value="1"/>
</dbReference>
<evidence type="ECO:0000313" key="6">
    <source>
        <dbReference type="EMBL" id="MBD1261475.1"/>
    </source>
</evidence>
<dbReference type="PRINTS" id="PR00038">
    <property type="entry name" value="HTHLUXR"/>
</dbReference>
<dbReference type="SUPFAM" id="SSF46894">
    <property type="entry name" value="C-terminal effector domain of the bipartite response regulators"/>
    <property type="match status" value="1"/>
</dbReference>
<keyword evidence="7" id="KW-1185">Reference proteome</keyword>
<feature type="domain" description="HTH luxR-type" evidence="5">
    <location>
        <begin position="69"/>
        <end position="134"/>
    </location>
</feature>
<dbReference type="Proteomes" id="UP000651837">
    <property type="component" value="Unassembled WGS sequence"/>
</dbReference>
<evidence type="ECO:0000256" key="2">
    <source>
        <dbReference type="ARBA" id="ARBA00023125"/>
    </source>
</evidence>
<dbReference type="InterPro" id="IPR036388">
    <property type="entry name" value="WH-like_DNA-bd_sf"/>
</dbReference>
<keyword evidence="4" id="KW-1133">Transmembrane helix</keyword>
<keyword evidence="1" id="KW-0805">Transcription regulation</keyword>
<dbReference type="CDD" id="cd06170">
    <property type="entry name" value="LuxR_C_like"/>
    <property type="match status" value="1"/>
</dbReference>
<sequence>MKKTVLVFGILVFALLLLFQVSKYAMVTGSMDTEIIIAIVAFVFFMVGVYLHKKSLHVDQFPKTGVNREKTKSLEISPREYEVLKEVALGLSNKEIADKLFLSESTIKTHVSNLLVKLNAKRRTHAIQIAHELKII</sequence>
<protein>
    <submittedName>
        <fullName evidence="6">Response regulator transcription factor</fullName>
    </submittedName>
</protein>
<dbReference type="PROSITE" id="PS50043">
    <property type="entry name" value="HTH_LUXR_2"/>
    <property type="match status" value="1"/>
</dbReference>
<organism evidence="6 7">
    <name type="scientific">Maribacter polysiphoniae</name>
    <dbReference type="NCBI Taxonomy" id="429344"/>
    <lineage>
        <taxon>Bacteria</taxon>
        <taxon>Pseudomonadati</taxon>
        <taxon>Bacteroidota</taxon>
        <taxon>Flavobacteriia</taxon>
        <taxon>Flavobacteriales</taxon>
        <taxon>Flavobacteriaceae</taxon>
        <taxon>Maribacter</taxon>
    </lineage>
</organism>
<evidence type="ECO:0000256" key="4">
    <source>
        <dbReference type="SAM" id="Phobius"/>
    </source>
</evidence>
<proteinExistence type="predicted"/>
<keyword evidence="3" id="KW-0804">Transcription</keyword>
<keyword evidence="2" id="KW-0238">DNA-binding</keyword>
<dbReference type="Pfam" id="PF00196">
    <property type="entry name" value="GerE"/>
    <property type="match status" value="1"/>
</dbReference>
<dbReference type="PANTHER" id="PTHR44688:SF16">
    <property type="entry name" value="DNA-BINDING TRANSCRIPTIONAL ACTIVATOR DEVR_DOSR"/>
    <property type="match status" value="1"/>
</dbReference>
<evidence type="ECO:0000256" key="3">
    <source>
        <dbReference type="ARBA" id="ARBA00023163"/>
    </source>
</evidence>
<evidence type="ECO:0000313" key="7">
    <source>
        <dbReference type="Proteomes" id="UP000651837"/>
    </source>
</evidence>
<dbReference type="PROSITE" id="PS00622">
    <property type="entry name" value="HTH_LUXR_1"/>
    <property type="match status" value="1"/>
</dbReference>